<protein>
    <submittedName>
        <fullName evidence="1">Uncharacterized protein</fullName>
    </submittedName>
</protein>
<dbReference type="EMBL" id="VCAZ01000051">
    <property type="protein sequence ID" value="TSM94672.1"/>
    <property type="molecule type" value="Genomic_DNA"/>
</dbReference>
<organism evidence="1 2">
    <name type="scientific">Bagarius yarrelli</name>
    <name type="common">Goonch</name>
    <name type="synonym">Bagrus yarrelli</name>
    <dbReference type="NCBI Taxonomy" id="175774"/>
    <lineage>
        <taxon>Eukaryota</taxon>
        <taxon>Metazoa</taxon>
        <taxon>Chordata</taxon>
        <taxon>Craniata</taxon>
        <taxon>Vertebrata</taxon>
        <taxon>Euteleostomi</taxon>
        <taxon>Actinopterygii</taxon>
        <taxon>Neopterygii</taxon>
        <taxon>Teleostei</taxon>
        <taxon>Ostariophysi</taxon>
        <taxon>Siluriformes</taxon>
        <taxon>Sisoridae</taxon>
        <taxon>Sisorinae</taxon>
        <taxon>Bagarius</taxon>
    </lineage>
</organism>
<accession>A0A556U5Q5</accession>
<reference evidence="1 2" key="1">
    <citation type="journal article" date="2019" name="Genome Biol. Evol.">
        <title>Whole-Genome Sequencing of the Giant Devil Catfish, Bagarius yarrelli.</title>
        <authorList>
            <person name="Jiang W."/>
            <person name="Lv Y."/>
            <person name="Cheng L."/>
            <person name="Yang K."/>
            <person name="Chao B."/>
            <person name="Wang X."/>
            <person name="Li Y."/>
            <person name="Pan X."/>
            <person name="You X."/>
            <person name="Zhang Y."/>
            <person name="Yang J."/>
            <person name="Li J."/>
            <person name="Zhang X."/>
            <person name="Liu S."/>
            <person name="Sun C."/>
            <person name="Yang J."/>
            <person name="Shi Q."/>
        </authorList>
    </citation>
    <scope>NUCLEOTIDE SEQUENCE [LARGE SCALE GENOMIC DNA]</scope>
    <source>
        <strain evidence="1">JWS20170419001</strain>
        <tissue evidence="1">Muscle</tissue>
    </source>
</reference>
<dbReference type="AlphaFoldDB" id="A0A556U5Q5"/>
<evidence type="ECO:0000313" key="1">
    <source>
        <dbReference type="EMBL" id="TSM94672.1"/>
    </source>
</evidence>
<name>A0A556U5Q5_BAGYA</name>
<dbReference type="Proteomes" id="UP000319801">
    <property type="component" value="Unassembled WGS sequence"/>
</dbReference>
<keyword evidence="2" id="KW-1185">Reference proteome</keyword>
<evidence type="ECO:0000313" key="2">
    <source>
        <dbReference type="Proteomes" id="UP000319801"/>
    </source>
</evidence>
<proteinExistence type="predicted"/>
<comment type="caution">
    <text evidence="1">The sequence shown here is derived from an EMBL/GenBank/DDBJ whole genome shotgun (WGS) entry which is preliminary data.</text>
</comment>
<sequence length="238" mass="25873">MPLCFRLGCLYASVTLIFGHKPEIDLYTDRVFIKTAGPCCFSIWPCIKTEEFVDIPSARRTVFPHSGTIDRQQTESVGPSAYTPDKTIKASFKFAVNLSTELIVGRQIVTAVASYFKEAATLQNVTSDTVAQVLVVLEESLTIATGRQGSGSSFTKSLPSPHSCNPRNGVIGSIKPLGSERVEGEIRPVNQTSGLCHCCNGEMNLTELCTAVSLIAHDCQSQGKFYAVIYLRAACRCH</sequence>
<gene>
    <name evidence="1" type="ORF">Baya_8467</name>
</gene>